<dbReference type="RefSeq" id="WP_380072800.1">
    <property type="nucleotide sequence ID" value="NZ_JBHRTO010000001.1"/>
</dbReference>
<evidence type="ECO:0000256" key="1">
    <source>
        <dbReference type="SAM" id="MobiDB-lite"/>
    </source>
</evidence>
<name>A0ABV7IXD8_9RHOB</name>
<accession>A0ABV7IXD8</accession>
<comment type="caution">
    <text evidence="3">The sequence shown here is derived from an EMBL/GenBank/DDBJ whole genome shotgun (WGS) entry which is preliminary data.</text>
</comment>
<feature type="signal peptide" evidence="2">
    <location>
        <begin position="1"/>
        <end position="26"/>
    </location>
</feature>
<keyword evidence="4" id="KW-1185">Reference proteome</keyword>
<gene>
    <name evidence="3" type="ORF">ACFOGH_09345</name>
</gene>
<protein>
    <submittedName>
        <fullName evidence="3">Uncharacterized protein</fullName>
    </submittedName>
</protein>
<evidence type="ECO:0000313" key="3">
    <source>
        <dbReference type="EMBL" id="MFC3181191.1"/>
    </source>
</evidence>
<feature type="chain" id="PRO_5047106197" evidence="2">
    <location>
        <begin position="27"/>
        <end position="229"/>
    </location>
</feature>
<feature type="region of interest" description="Disordered" evidence="1">
    <location>
        <begin position="183"/>
        <end position="229"/>
    </location>
</feature>
<reference evidence="4" key="1">
    <citation type="journal article" date="2019" name="Int. J. Syst. Evol. Microbiol.">
        <title>The Global Catalogue of Microorganisms (GCM) 10K type strain sequencing project: providing services to taxonomists for standard genome sequencing and annotation.</title>
        <authorList>
            <consortium name="The Broad Institute Genomics Platform"/>
            <consortium name="The Broad Institute Genome Sequencing Center for Infectious Disease"/>
            <person name="Wu L."/>
            <person name="Ma J."/>
        </authorList>
    </citation>
    <scope>NUCLEOTIDE SEQUENCE [LARGE SCALE GENOMIC DNA]</scope>
    <source>
        <strain evidence="4">KCTC 52039</strain>
    </source>
</reference>
<dbReference type="Proteomes" id="UP001595547">
    <property type="component" value="Unassembled WGS sequence"/>
</dbReference>
<evidence type="ECO:0000256" key="2">
    <source>
        <dbReference type="SAM" id="SignalP"/>
    </source>
</evidence>
<evidence type="ECO:0000313" key="4">
    <source>
        <dbReference type="Proteomes" id="UP001595547"/>
    </source>
</evidence>
<dbReference type="EMBL" id="JBHRTO010000001">
    <property type="protein sequence ID" value="MFC3181191.1"/>
    <property type="molecule type" value="Genomic_DNA"/>
</dbReference>
<keyword evidence="2" id="KW-0732">Signal</keyword>
<proteinExistence type="predicted"/>
<organism evidence="3 4">
    <name type="scientific">Cypionkella sinensis</name>
    <dbReference type="NCBI Taxonomy" id="1756043"/>
    <lineage>
        <taxon>Bacteria</taxon>
        <taxon>Pseudomonadati</taxon>
        <taxon>Pseudomonadota</taxon>
        <taxon>Alphaproteobacteria</taxon>
        <taxon>Rhodobacterales</taxon>
        <taxon>Paracoccaceae</taxon>
        <taxon>Cypionkella</taxon>
    </lineage>
</organism>
<feature type="compositionally biased region" description="Low complexity" evidence="1">
    <location>
        <begin position="196"/>
        <end position="222"/>
    </location>
</feature>
<sequence>MSARTQVTAVLAGAVMGAALAGGALAGPVVDKATEIETQIAAGNIPDAMTAADALTATVWDANTTIGIHAAALVDAPVTMLGIYNPRADDKYQIGAPILIYAEPFGYGFASGGEGLYSFGFMVDLKVMTEAGEVLGELPSVANLDVTSRVQNREFPANLTYTLQGLSPGRYVLETTLRDKNSEKAGSFQNTIEIVEAPAAEQAAPEQAAPEQPAEPSEAQPEASEEKQE</sequence>